<protein>
    <submittedName>
        <fullName evidence="1">Uncharacterized protein</fullName>
    </submittedName>
</protein>
<gene>
    <name evidence="1" type="ORF">HA254_07010</name>
</gene>
<evidence type="ECO:0000313" key="1">
    <source>
        <dbReference type="EMBL" id="HIH10384.1"/>
    </source>
</evidence>
<comment type="caution">
    <text evidence="1">The sequence shown here is derived from an EMBL/GenBank/DDBJ whole genome shotgun (WGS) entry which is preliminary data.</text>
</comment>
<sequence length="94" mass="10284">MAIELADFVGQPCKSRVAYEFIPKQDCSLELGAVAGQLRKKGVFIEIETPFLLMLKAGGKDVSLFKSGKIIVKATTEKDAARKIAQKVLENIET</sequence>
<accession>A0A7J4IZQ8</accession>
<dbReference type="AlphaFoldDB" id="A0A7J4IZQ8"/>
<proteinExistence type="predicted"/>
<organism evidence="1 2">
    <name type="scientific">Candidatus Iainarchaeum sp</name>
    <dbReference type="NCBI Taxonomy" id="3101447"/>
    <lineage>
        <taxon>Archaea</taxon>
        <taxon>Candidatus Iainarchaeota</taxon>
        <taxon>Candidatus Iainarchaeia</taxon>
        <taxon>Candidatus Iainarchaeales</taxon>
        <taxon>Candidatus Iainarchaeaceae</taxon>
        <taxon>Candidatus Iainarchaeum</taxon>
    </lineage>
</organism>
<dbReference type="EMBL" id="DUGC01000113">
    <property type="protein sequence ID" value="HIH10384.1"/>
    <property type="molecule type" value="Genomic_DNA"/>
</dbReference>
<name>A0A7J4IZQ8_9ARCH</name>
<evidence type="ECO:0000313" key="2">
    <source>
        <dbReference type="Proteomes" id="UP000565078"/>
    </source>
</evidence>
<reference evidence="2" key="1">
    <citation type="journal article" date="2020" name="bioRxiv">
        <title>A rank-normalized archaeal taxonomy based on genome phylogeny resolves widespread incomplete and uneven classifications.</title>
        <authorList>
            <person name="Rinke C."/>
            <person name="Chuvochina M."/>
            <person name="Mussig A.J."/>
            <person name="Chaumeil P.-A."/>
            <person name="Waite D.W."/>
            <person name="Whitman W.B."/>
            <person name="Parks D.H."/>
            <person name="Hugenholtz P."/>
        </authorList>
    </citation>
    <scope>NUCLEOTIDE SEQUENCE [LARGE SCALE GENOMIC DNA]</scope>
</reference>
<dbReference type="Proteomes" id="UP000565078">
    <property type="component" value="Unassembled WGS sequence"/>
</dbReference>